<name>A0A514LHL2_9BACI</name>
<proteinExistence type="inferred from homology"/>
<evidence type="ECO:0000313" key="6">
    <source>
        <dbReference type="Proteomes" id="UP000319756"/>
    </source>
</evidence>
<dbReference type="Proteomes" id="UP000319756">
    <property type="component" value="Chromosome"/>
</dbReference>
<evidence type="ECO:0000256" key="3">
    <source>
        <dbReference type="RuleBase" id="RU000363"/>
    </source>
</evidence>
<dbReference type="InterPro" id="IPR020904">
    <property type="entry name" value="Sc_DH/Rdtase_CS"/>
</dbReference>
<dbReference type="PROSITE" id="PS00061">
    <property type="entry name" value="ADH_SHORT"/>
    <property type="match status" value="1"/>
</dbReference>
<dbReference type="PRINTS" id="PR00081">
    <property type="entry name" value="GDHRDH"/>
</dbReference>
<gene>
    <name evidence="5" type="ORF">EPH95_09195</name>
</gene>
<organism evidence="5 6">
    <name type="scientific">Salicibibacter halophilus</name>
    <dbReference type="NCBI Taxonomy" id="2502791"/>
    <lineage>
        <taxon>Bacteria</taxon>
        <taxon>Bacillati</taxon>
        <taxon>Bacillota</taxon>
        <taxon>Bacilli</taxon>
        <taxon>Bacillales</taxon>
        <taxon>Bacillaceae</taxon>
        <taxon>Salicibibacter</taxon>
    </lineage>
</organism>
<dbReference type="PANTHER" id="PTHR43115">
    <property type="entry name" value="DEHYDROGENASE/REDUCTASE SDR FAMILY MEMBER 11"/>
    <property type="match status" value="1"/>
</dbReference>
<comment type="similarity">
    <text evidence="1 3">Belongs to the short-chain dehydrogenases/reductases (SDR) family.</text>
</comment>
<dbReference type="EMBL" id="CP035485">
    <property type="protein sequence ID" value="QDI91333.1"/>
    <property type="molecule type" value="Genomic_DNA"/>
</dbReference>
<dbReference type="InterPro" id="IPR036291">
    <property type="entry name" value="NAD(P)-bd_dom_sf"/>
</dbReference>
<dbReference type="FunFam" id="3.40.50.720:FF:000047">
    <property type="entry name" value="NADP-dependent L-serine/L-allo-threonine dehydrogenase"/>
    <property type="match status" value="1"/>
</dbReference>
<evidence type="ECO:0000256" key="1">
    <source>
        <dbReference type="ARBA" id="ARBA00006484"/>
    </source>
</evidence>
<dbReference type="PRINTS" id="PR00080">
    <property type="entry name" value="SDRFAMILY"/>
</dbReference>
<dbReference type="RefSeq" id="WP_142089325.1">
    <property type="nucleotide sequence ID" value="NZ_CP035485.1"/>
</dbReference>
<evidence type="ECO:0000313" key="5">
    <source>
        <dbReference type="EMBL" id="QDI91333.1"/>
    </source>
</evidence>
<accession>A0A514LHL2</accession>
<dbReference type="AlphaFoldDB" id="A0A514LHL2"/>
<protein>
    <submittedName>
        <fullName evidence="5">SDR family oxidoreductase</fullName>
    </submittedName>
</protein>
<dbReference type="SMART" id="SM00822">
    <property type="entry name" value="PKS_KR"/>
    <property type="match status" value="1"/>
</dbReference>
<keyword evidence="6" id="KW-1185">Reference proteome</keyword>
<dbReference type="PANTHER" id="PTHR43115:SF4">
    <property type="entry name" value="DEHYDROGENASE_REDUCTASE SDR FAMILY MEMBER 11"/>
    <property type="match status" value="1"/>
</dbReference>
<keyword evidence="2" id="KW-0560">Oxidoreductase</keyword>
<dbReference type="SUPFAM" id="SSF51735">
    <property type="entry name" value="NAD(P)-binding Rossmann-fold domains"/>
    <property type="match status" value="1"/>
</dbReference>
<feature type="domain" description="Ketoreductase" evidence="4">
    <location>
        <begin position="7"/>
        <end position="193"/>
    </location>
</feature>
<sequence length="248" mass="26808">MKNLKNKVVIITGASSGIGKANALYLAENGAKVVLGDVREDRLQTVVDEIKREDGEVTSQVTDVKKRDQVEALVASGLDSFGRIDVIINCAGVMPQSYLSDTNYEEWERGIDTNIKGVLYGIGAVLPIMHKQESGHIINISSIGAHSVIPGGAVYSATKYAVKAITEGLRQEEAENGKNVRVTSISPGSIDTEFTHPIADPEIRAKFDALSEDAIEPESVARLIAFAINEEQHVALNEVIIRPTEQTL</sequence>
<evidence type="ECO:0000256" key="2">
    <source>
        <dbReference type="ARBA" id="ARBA00023002"/>
    </source>
</evidence>
<dbReference type="Pfam" id="PF00106">
    <property type="entry name" value="adh_short"/>
    <property type="match status" value="1"/>
</dbReference>
<evidence type="ECO:0000259" key="4">
    <source>
        <dbReference type="SMART" id="SM00822"/>
    </source>
</evidence>
<reference evidence="6" key="1">
    <citation type="submission" date="2019-01" db="EMBL/GenBank/DDBJ databases">
        <title>Genomic analysis of Salicibibacter sp. NKC3-5.</title>
        <authorList>
            <person name="Oh Y.J."/>
        </authorList>
    </citation>
    <scope>NUCLEOTIDE SEQUENCE [LARGE SCALE GENOMIC DNA]</scope>
    <source>
        <strain evidence="6">NKC3-5</strain>
    </source>
</reference>
<dbReference type="InterPro" id="IPR057326">
    <property type="entry name" value="KR_dom"/>
</dbReference>
<dbReference type="GO" id="GO:0016616">
    <property type="term" value="F:oxidoreductase activity, acting on the CH-OH group of donors, NAD or NADP as acceptor"/>
    <property type="evidence" value="ECO:0007669"/>
    <property type="project" value="UniProtKB-ARBA"/>
</dbReference>
<dbReference type="OrthoDB" id="9775296at2"/>
<dbReference type="InterPro" id="IPR002347">
    <property type="entry name" value="SDR_fam"/>
</dbReference>
<dbReference type="Gene3D" id="3.40.50.720">
    <property type="entry name" value="NAD(P)-binding Rossmann-like Domain"/>
    <property type="match status" value="1"/>
</dbReference>
<dbReference type="KEGG" id="sale:EPH95_09195"/>